<dbReference type="STRING" id="595494.Tola_1264"/>
<reference evidence="7 8" key="2">
    <citation type="journal article" date="2011" name="Stand. Genomic Sci.">
        <title>Complete genome sequence of Tolumonas auensis type strain (TA 4).</title>
        <authorList>
            <person name="Chertkov O."/>
            <person name="Copeland A."/>
            <person name="Lucas S."/>
            <person name="Lapidus A."/>
            <person name="Berry K.W."/>
            <person name="Detter J.C."/>
            <person name="Del Rio T.G."/>
            <person name="Hammon N."/>
            <person name="Dalin E."/>
            <person name="Tice H."/>
            <person name="Pitluck S."/>
            <person name="Richardson P."/>
            <person name="Bruce D."/>
            <person name="Goodwin L."/>
            <person name="Han C."/>
            <person name="Tapia R."/>
            <person name="Saunders E."/>
            <person name="Schmutz J."/>
            <person name="Brettin T."/>
            <person name="Larimer F."/>
            <person name="Land M."/>
            <person name="Hauser L."/>
            <person name="Spring S."/>
            <person name="Rohde M."/>
            <person name="Kyrpides N.C."/>
            <person name="Ivanova N."/>
            <person name="Goker M."/>
            <person name="Beller H.R."/>
            <person name="Klenk H.P."/>
            <person name="Woyke T."/>
        </authorList>
    </citation>
    <scope>NUCLEOTIDE SEQUENCE [LARGE SCALE GENOMIC DNA]</scope>
    <source>
        <strain evidence="8">DSM 9187 / TA4</strain>
    </source>
</reference>
<organism evidence="7 8">
    <name type="scientific">Tolumonas auensis (strain DSM 9187 / NBRC 110442 / TA 4)</name>
    <dbReference type="NCBI Taxonomy" id="595494"/>
    <lineage>
        <taxon>Bacteria</taxon>
        <taxon>Pseudomonadati</taxon>
        <taxon>Pseudomonadota</taxon>
        <taxon>Gammaproteobacteria</taxon>
        <taxon>Aeromonadales</taxon>
        <taxon>Aeromonadaceae</taxon>
        <taxon>Tolumonas</taxon>
    </lineage>
</organism>
<evidence type="ECO:0000256" key="1">
    <source>
        <dbReference type="ARBA" id="ARBA00004613"/>
    </source>
</evidence>
<evidence type="ECO:0000259" key="4">
    <source>
        <dbReference type="Pfam" id="PF17803"/>
    </source>
</evidence>
<dbReference type="PANTHER" id="PTHR38340">
    <property type="entry name" value="S-LAYER PROTEIN"/>
    <property type="match status" value="1"/>
</dbReference>
<evidence type="ECO:0000256" key="3">
    <source>
        <dbReference type="ARBA" id="ARBA00022837"/>
    </source>
</evidence>
<dbReference type="GO" id="GO:0005576">
    <property type="term" value="C:extracellular region"/>
    <property type="evidence" value="ECO:0007669"/>
    <property type="project" value="UniProtKB-SubCell"/>
</dbReference>
<dbReference type="InterPro" id="IPR019960">
    <property type="entry name" value="T1SS_VCA0849"/>
</dbReference>
<dbReference type="eggNOG" id="COG2931">
    <property type="taxonomic scope" value="Bacteria"/>
</dbReference>
<protein>
    <submittedName>
        <fullName evidence="7">Hemolysin-type calcium-binding region</fullName>
    </submittedName>
</protein>
<reference evidence="8" key="1">
    <citation type="submission" date="2009-05" db="EMBL/GenBank/DDBJ databases">
        <title>Complete sequence of Tolumonas auensis DSM 9187.</title>
        <authorList>
            <consortium name="US DOE Joint Genome Institute"/>
            <person name="Lucas S."/>
            <person name="Copeland A."/>
            <person name="Lapidus A."/>
            <person name="Glavina del Rio T."/>
            <person name="Tice H."/>
            <person name="Bruce D."/>
            <person name="Goodwin L."/>
            <person name="Pitluck S."/>
            <person name="Chertkov O."/>
            <person name="Brettin T."/>
            <person name="Detter J.C."/>
            <person name="Han C."/>
            <person name="Larimer F."/>
            <person name="Land M."/>
            <person name="Hauser L."/>
            <person name="Kyrpides N."/>
            <person name="Mikhailova N."/>
            <person name="Spring S."/>
            <person name="Beller H."/>
        </authorList>
    </citation>
    <scope>NUCLEOTIDE SEQUENCE [LARGE SCALE GENOMIC DNA]</scope>
    <source>
        <strain evidence="8">DSM 9187 / TA4</strain>
    </source>
</reference>
<name>C4LE60_TOLAT</name>
<dbReference type="Gene3D" id="2.150.10.10">
    <property type="entry name" value="Serralysin-like metalloprotease, C-terminal"/>
    <property type="match status" value="2"/>
</dbReference>
<feature type="domain" description="Bacterial Ig-like" evidence="6">
    <location>
        <begin position="924"/>
        <end position="1017"/>
    </location>
</feature>
<dbReference type="NCBIfam" id="TIGR03661">
    <property type="entry name" value="T1SS_VCA0849"/>
    <property type="match status" value="1"/>
</dbReference>
<dbReference type="InterPro" id="IPR044048">
    <property type="entry name" value="Big_12"/>
</dbReference>
<feature type="domain" description="Cadherin-like" evidence="5">
    <location>
        <begin position="593"/>
        <end position="685"/>
    </location>
</feature>
<feature type="domain" description="Cadherin-like" evidence="5">
    <location>
        <begin position="389"/>
        <end position="482"/>
    </location>
</feature>
<keyword evidence="2" id="KW-0964">Secreted</keyword>
<dbReference type="Gene3D" id="2.60.40.1200">
    <property type="match status" value="1"/>
</dbReference>
<feature type="domain" description="Cadherin-like" evidence="5">
    <location>
        <begin position="491"/>
        <end position="584"/>
    </location>
</feature>
<evidence type="ECO:0000259" key="6">
    <source>
        <dbReference type="Pfam" id="PF19078"/>
    </source>
</evidence>
<gene>
    <name evidence="7" type="ordered locus">Tola_1264</name>
</gene>
<dbReference type="PRINTS" id="PR00313">
    <property type="entry name" value="CABNDNGRPT"/>
</dbReference>
<feature type="domain" description="Cadherin-like" evidence="5">
    <location>
        <begin position="688"/>
        <end position="781"/>
    </location>
</feature>
<keyword evidence="3" id="KW-0106">Calcium</keyword>
<keyword evidence="8" id="KW-1185">Reference proteome</keyword>
<dbReference type="OrthoDB" id="5593939at2"/>
<sequence length="1461" mass="150610">MNNQTITEVSRVTFISGAAKVRTPDGELHDLKVGDILQPGTQVILADASVFVVEATSSEVPGATAPEAVASTELPADQQPSMPAMGAAAAAGDDVLAQINQMQQAILAGDDPTQAFEAAAAGVAANAGGRGPGSGNSGFIAVDRVGNATIAAAGYDTAARGAAPIAHFDDPAALMEIVNRPTRAAPDTNTVKEDTPATGNVLANDSDPDDALSVANFVINGQNFLAGSTASLDGIGTLIINADGGYTFTPASDWNGEVSQVTYTTNTGASSTLDINVTPVNDDPDAVNDDPDANPDALTTKEDVPLTIQPAILLANDTDVDGDLLNILSVQGAVNGSVSLVNGNVVFTPDADYHGPASFTYTISDGQGGTDTAMVSIDVTPVNDDPDAVNDDPDANPDALTTKEDVPLTIQPAILLANDTDVDGDPLNILSVQGAVNGSVSLVNGNVVFTPDADYHGPASFTYTISDGQGGTDTAMVSIDVTPVNDDPDAVNDDPDANPDALTTKEDVPLTIQPAILLANDTDVDGDPLNILSVQGAVNGSVSLVNGNVVFTPDADYHGPASFTYTISDGQGGTDTAMVSIDVTPVNDDPDAVNDDPDANPDALTTKEDVPLTIQPAILLANDTDIDGDLLSILSVQGAVNGSVSLVNGNVVFTPDADYHGPASFTYTISDDHGGTDTATVSIDVIPVNDDPDANPDALTTKEDVPLTIQPAILLANDTDVDGDLLSILSVQGAVNGSVSLVNGNVVFTPDADYHGPASFTYTISDDHGGTDTATVSIDVTSVNDPPVLDLDGDDSTASGAAYNTHYAAGGTAISIGDINDIVITDPDVSDDITSATITLTNPQSGDVLTVGTLPSGIAYSISPDGWVVTLTGSASRDAYEMAIAAVTFSNTLDTLSSTNRTIDVVVNDGDIDSNHAITTIDINPYVTVNIVQDLMSDDQTSQVTFTFSEAVTDFTQTDLTVTGGTISMPVDSGDGIHWTAIFTPTPGYSGAAEVTVEDMSYYDLAGNAGSSGSDTVYISPISYQDADTGWLMNDDSTANSFDMKVRGGNITIAKGGTIYWDILVNDTNNDATLTFELDKFDPNMTVTYEKLYSADGNIIFRVYVTATAETILAPDDQFYINVINASGRAMVLNSDEFVRPHNNYNVDYSDPDIFDSGTIVPNNTTADQDWLSNYSQYPATDPANSIINGGEFTSGIVLQTGVTQSYYGGNDIVYGTTGHDTLLGGDGNDFISGRAGNDMLYGGAGNDTLVGGYGIDKLYGDDGNDILLGGPSNDILDGGSGIDTAMYSDATSGVTVNLSTGTATGGDGTDIFSNIENVTGSNFGDTLTGNDSVNVLDGGIGADTLTGGLGNDILTGGDGADIFKWTSADITSSGAPFTDTITDFSMAQGDLLDLTDVLTGEPVNDLSSYLSFDTSGSDMVISVHASGDVNITDMTIVIQNPTDSLNDLQNYLQNSTGVIH</sequence>
<dbReference type="PANTHER" id="PTHR38340:SF1">
    <property type="entry name" value="S-LAYER PROTEIN"/>
    <property type="match status" value="1"/>
</dbReference>
<dbReference type="InterPro" id="IPR001343">
    <property type="entry name" value="Hemolysn_Ca-bd"/>
</dbReference>
<dbReference type="InterPro" id="IPR050557">
    <property type="entry name" value="RTX_toxin/Mannuronan_C5-epim"/>
</dbReference>
<dbReference type="Gene3D" id="2.60.40.2810">
    <property type="match status" value="4"/>
</dbReference>
<dbReference type="Pfam" id="PF17892">
    <property type="entry name" value="Cadherin_5"/>
    <property type="match status" value="5"/>
</dbReference>
<dbReference type="Proteomes" id="UP000009073">
    <property type="component" value="Chromosome"/>
</dbReference>
<accession>C4LE60</accession>
<dbReference type="NCBIfam" id="NF033682">
    <property type="entry name" value="retention_LapA"/>
    <property type="match status" value="1"/>
</dbReference>
<dbReference type="InterPro" id="IPR040853">
    <property type="entry name" value="RapA2_cadherin-like"/>
</dbReference>
<evidence type="ECO:0000256" key="2">
    <source>
        <dbReference type="ARBA" id="ARBA00022525"/>
    </source>
</evidence>
<dbReference type="Pfam" id="PF17803">
    <property type="entry name" value="Cadherin_4"/>
    <property type="match status" value="1"/>
</dbReference>
<dbReference type="InterPro" id="IPR047777">
    <property type="entry name" value="LapA-like_RM"/>
</dbReference>
<dbReference type="InterPro" id="IPR041690">
    <property type="entry name" value="Cadherin_5"/>
</dbReference>
<dbReference type="Gene3D" id="2.60.40.3440">
    <property type="match status" value="1"/>
</dbReference>
<feature type="domain" description="RapA2 cadherin-like" evidence="4">
    <location>
        <begin position="178"/>
        <end position="248"/>
    </location>
</feature>
<dbReference type="InterPro" id="IPR011049">
    <property type="entry name" value="Serralysin-like_metalloprot_C"/>
</dbReference>
<dbReference type="Pfam" id="PF00353">
    <property type="entry name" value="HemolysinCabind"/>
    <property type="match status" value="3"/>
</dbReference>
<proteinExistence type="predicted"/>
<evidence type="ECO:0000313" key="8">
    <source>
        <dbReference type="Proteomes" id="UP000009073"/>
    </source>
</evidence>
<evidence type="ECO:0000259" key="5">
    <source>
        <dbReference type="Pfam" id="PF17892"/>
    </source>
</evidence>
<dbReference type="NCBIfam" id="NF012211">
    <property type="entry name" value="tand_rpt_95"/>
    <property type="match status" value="6"/>
</dbReference>
<dbReference type="RefSeq" id="WP_012729480.1">
    <property type="nucleotide sequence ID" value="NC_012691.1"/>
</dbReference>
<dbReference type="KEGG" id="tau:Tola_1264"/>
<evidence type="ECO:0000313" key="7">
    <source>
        <dbReference type="EMBL" id="ACQ92881.1"/>
    </source>
</evidence>
<comment type="subcellular location">
    <subcellularLocation>
        <location evidence="1">Secreted</location>
    </subcellularLocation>
</comment>
<dbReference type="PROSITE" id="PS00330">
    <property type="entry name" value="HEMOLYSIN_CALCIUM"/>
    <property type="match status" value="4"/>
</dbReference>
<feature type="domain" description="Cadherin-like" evidence="5">
    <location>
        <begin position="287"/>
        <end position="380"/>
    </location>
</feature>
<dbReference type="Pfam" id="PF19078">
    <property type="entry name" value="Big_12"/>
    <property type="match status" value="1"/>
</dbReference>
<dbReference type="InterPro" id="IPR018511">
    <property type="entry name" value="Hemolysin-typ_Ca-bd_CS"/>
</dbReference>
<dbReference type="GO" id="GO:0005509">
    <property type="term" value="F:calcium ion binding"/>
    <property type="evidence" value="ECO:0007669"/>
    <property type="project" value="InterPro"/>
</dbReference>
<dbReference type="SUPFAM" id="SSF51120">
    <property type="entry name" value="beta-Roll"/>
    <property type="match status" value="2"/>
</dbReference>
<dbReference type="HOGENOM" id="CLU_250736_0_0_6"/>
<dbReference type="EMBL" id="CP001616">
    <property type="protein sequence ID" value="ACQ92881.1"/>
    <property type="molecule type" value="Genomic_DNA"/>
</dbReference>